<dbReference type="Gene3D" id="1.10.357.10">
    <property type="entry name" value="Tetracycline Repressor, domain 2"/>
    <property type="match status" value="1"/>
</dbReference>
<dbReference type="SUPFAM" id="SSF46689">
    <property type="entry name" value="Homeodomain-like"/>
    <property type="match status" value="1"/>
</dbReference>
<sequence>MPRKVDADERRRHVVEALFRVAVRDGLARASLRTVADEAGLNIGSLRHYFASQSDLMRFAMRAMLEQVGERMRHGLADLAGQRGAPAAQRIRTAGKLLGELLPLDDVRRAEVTVFLDFAALARTRPDLHDLADEAARGSRTAVRRILAYVTGLSPRARALDVETERLLSLLDGLGINAVLHPDLVTADDAVRVVDAHLRALAR</sequence>
<reference evidence="7" key="1">
    <citation type="submission" date="2021-01" db="EMBL/GenBank/DDBJ databases">
        <title>Whole genome shotgun sequence of Actinocatenispora rupis NBRC 107355.</title>
        <authorList>
            <person name="Komaki H."/>
            <person name="Tamura T."/>
        </authorList>
    </citation>
    <scope>NUCLEOTIDE SEQUENCE</scope>
    <source>
        <strain evidence="7">NBRC 107355</strain>
    </source>
</reference>
<dbReference type="Pfam" id="PF00440">
    <property type="entry name" value="TetR_N"/>
    <property type="match status" value="1"/>
</dbReference>
<dbReference type="InterPro" id="IPR036271">
    <property type="entry name" value="Tet_transcr_reg_TetR-rel_C_sf"/>
</dbReference>
<gene>
    <name evidence="7" type="primary">pksA_2</name>
    <name evidence="7" type="ORF">Aru02nite_16670</name>
</gene>
<evidence type="ECO:0000313" key="8">
    <source>
        <dbReference type="Proteomes" id="UP000612808"/>
    </source>
</evidence>
<dbReference type="PROSITE" id="PS50977">
    <property type="entry name" value="HTH_TETR_2"/>
    <property type="match status" value="1"/>
</dbReference>
<dbReference type="InterPro" id="IPR023772">
    <property type="entry name" value="DNA-bd_HTH_TetR-type_CS"/>
</dbReference>
<comment type="caution">
    <text evidence="7">The sequence shown here is derived from an EMBL/GenBank/DDBJ whole genome shotgun (WGS) entry which is preliminary data.</text>
</comment>
<evidence type="ECO:0000256" key="5">
    <source>
        <dbReference type="PROSITE-ProRule" id="PRU00335"/>
    </source>
</evidence>
<keyword evidence="8" id="KW-1185">Reference proteome</keyword>
<proteinExistence type="predicted"/>
<dbReference type="EMBL" id="BOMB01000010">
    <property type="protein sequence ID" value="GID10778.1"/>
    <property type="molecule type" value="Genomic_DNA"/>
</dbReference>
<dbReference type="AlphaFoldDB" id="A0A8J3IY32"/>
<dbReference type="SUPFAM" id="SSF48498">
    <property type="entry name" value="Tetracyclin repressor-like, C-terminal domain"/>
    <property type="match status" value="1"/>
</dbReference>
<dbReference type="RefSeq" id="WP_203656289.1">
    <property type="nucleotide sequence ID" value="NZ_BAAAZM010000004.1"/>
</dbReference>
<dbReference type="Proteomes" id="UP000612808">
    <property type="component" value="Unassembled WGS sequence"/>
</dbReference>
<dbReference type="GO" id="GO:0003677">
    <property type="term" value="F:DNA binding"/>
    <property type="evidence" value="ECO:0007669"/>
    <property type="project" value="UniProtKB-UniRule"/>
</dbReference>
<organism evidence="7 8">
    <name type="scientific">Actinocatenispora rupis</name>
    <dbReference type="NCBI Taxonomy" id="519421"/>
    <lineage>
        <taxon>Bacteria</taxon>
        <taxon>Bacillati</taxon>
        <taxon>Actinomycetota</taxon>
        <taxon>Actinomycetes</taxon>
        <taxon>Micromonosporales</taxon>
        <taxon>Micromonosporaceae</taxon>
        <taxon>Actinocatenispora</taxon>
    </lineage>
</organism>
<dbReference type="InterPro" id="IPR001647">
    <property type="entry name" value="HTH_TetR"/>
</dbReference>
<dbReference type="PROSITE" id="PS01081">
    <property type="entry name" value="HTH_TETR_1"/>
    <property type="match status" value="1"/>
</dbReference>
<evidence type="ECO:0000259" key="6">
    <source>
        <dbReference type="PROSITE" id="PS50977"/>
    </source>
</evidence>
<feature type="DNA-binding region" description="H-T-H motif" evidence="5">
    <location>
        <begin position="31"/>
        <end position="50"/>
    </location>
</feature>
<dbReference type="InterPro" id="IPR009057">
    <property type="entry name" value="Homeodomain-like_sf"/>
</dbReference>
<keyword evidence="1" id="KW-0678">Repressor</keyword>
<evidence type="ECO:0000256" key="1">
    <source>
        <dbReference type="ARBA" id="ARBA00022491"/>
    </source>
</evidence>
<dbReference type="Pfam" id="PF13977">
    <property type="entry name" value="TetR_C_6"/>
    <property type="match status" value="1"/>
</dbReference>
<accession>A0A8J3IY32</accession>
<evidence type="ECO:0000256" key="2">
    <source>
        <dbReference type="ARBA" id="ARBA00023015"/>
    </source>
</evidence>
<keyword evidence="4" id="KW-0804">Transcription</keyword>
<evidence type="ECO:0000256" key="3">
    <source>
        <dbReference type="ARBA" id="ARBA00023125"/>
    </source>
</evidence>
<dbReference type="InterPro" id="IPR039538">
    <property type="entry name" value="BetI_C"/>
</dbReference>
<evidence type="ECO:0000313" key="7">
    <source>
        <dbReference type="EMBL" id="GID10778.1"/>
    </source>
</evidence>
<feature type="domain" description="HTH tetR-type" evidence="6">
    <location>
        <begin position="8"/>
        <end position="68"/>
    </location>
</feature>
<evidence type="ECO:0000256" key="4">
    <source>
        <dbReference type="ARBA" id="ARBA00023163"/>
    </source>
</evidence>
<keyword evidence="2" id="KW-0805">Transcription regulation</keyword>
<protein>
    <submittedName>
        <fullName evidence="7">HTH-type transcriptional regulator PksA</fullName>
    </submittedName>
</protein>
<name>A0A8J3IY32_9ACTN</name>
<keyword evidence="3 5" id="KW-0238">DNA-binding</keyword>